<reference evidence="33 34" key="2">
    <citation type="journal article" date="2013" name="Nature">
        <title>The zebrafish reference genome sequence and its relationship to the human genome.</title>
        <authorList>
            <consortium name="Genome Reference Consortium Zebrafish"/>
            <person name="Howe K."/>
            <person name="Clark M.D."/>
            <person name="Torroja C.F."/>
            <person name="Torrance J."/>
            <person name="Berthelot C."/>
            <person name="Muffato M."/>
            <person name="Collins J.E."/>
            <person name="Humphray S."/>
            <person name="McLaren K."/>
            <person name="Matthews L."/>
            <person name="McLaren S."/>
            <person name="Sealy I."/>
            <person name="Caccamo M."/>
            <person name="Churcher C."/>
            <person name="Scott C."/>
            <person name="Barrett J.C."/>
            <person name="Koch R."/>
            <person name="Rauch G.J."/>
            <person name="White S."/>
            <person name="Chow W."/>
            <person name="Kilian B."/>
            <person name="Quintais L.T."/>
            <person name="Guerra-Assuncao J.A."/>
            <person name="Zhou Y."/>
            <person name="Gu Y."/>
            <person name="Yen J."/>
            <person name="Vogel J.H."/>
            <person name="Eyre T."/>
            <person name="Redmond S."/>
            <person name="Banerjee R."/>
            <person name="Chi J."/>
            <person name="Fu B."/>
            <person name="Langley E."/>
            <person name="Maguire S.F."/>
            <person name="Laird G.K."/>
            <person name="Lloyd D."/>
            <person name="Kenyon E."/>
            <person name="Donaldson S."/>
            <person name="Sehra H."/>
            <person name="Almeida-King J."/>
            <person name="Loveland J."/>
            <person name="Trevanion S."/>
            <person name="Jones M."/>
            <person name="Quail M."/>
            <person name="Willey D."/>
            <person name="Hunt A."/>
            <person name="Burton J."/>
            <person name="Sims S."/>
            <person name="McLay K."/>
            <person name="Plumb B."/>
            <person name="Davis J."/>
            <person name="Clee C."/>
            <person name="Oliver K."/>
            <person name="Clark R."/>
            <person name="Riddle C."/>
            <person name="Elliot D."/>
            <person name="Eliott D."/>
            <person name="Threadgold G."/>
            <person name="Harden G."/>
            <person name="Ware D."/>
            <person name="Begum S."/>
            <person name="Mortimore B."/>
            <person name="Mortimer B."/>
            <person name="Kerry G."/>
            <person name="Heath P."/>
            <person name="Phillimore B."/>
            <person name="Tracey A."/>
            <person name="Corby N."/>
            <person name="Dunn M."/>
            <person name="Johnson C."/>
            <person name="Wood J."/>
            <person name="Clark S."/>
            <person name="Pelan S."/>
            <person name="Griffiths G."/>
            <person name="Smith M."/>
            <person name="Glithero R."/>
            <person name="Howden P."/>
            <person name="Barker N."/>
            <person name="Lloyd C."/>
            <person name="Stevens C."/>
            <person name="Harley J."/>
            <person name="Holt K."/>
            <person name="Panagiotidis G."/>
            <person name="Lovell J."/>
            <person name="Beasley H."/>
            <person name="Henderson C."/>
            <person name="Gordon D."/>
            <person name="Auger K."/>
            <person name="Wright D."/>
            <person name="Collins J."/>
            <person name="Raisen C."/>
            <person name="Dyer L."/>
            <person name="Leung K."/>
            <person name="Robertson L."/>
            <person name="Ambridge K."/>
            <person name="Leongamornlert D."/>
            <person name="McGuire S."/>
            <person name="Gilderthorp R."/>
            <person name="Griffiths C."/>
            <person name="Manthravadi D."/>
            <person name="Nichol S."/>
            <person name="Barker G."/>
            <person name="Whitehead S."/>
            <person name="Kay M."/>
            <person name="Brown J."/>
            <person name="Murnane C."/>
            <person name="Gray E."/>
            <person name="Humphries M."/>
            <person name="Sycamore N."/>
            <person name="Barker D."/>
            <person name="Saunders D."/>
            <person name="Wallis J."/>
            <person name="Babbage A."/>
            <person name="Hammond S."/>
            <person name="Mashreghi-Mohammadi M."/>
            <person name="Barr L."/>
            <person name="Martin S."/>
            <person name="Wray P."/>
            <person name="Ellington A."/>
            <person name="Matthews N."/>
            <person name="Ellwood M."/>
            <person name="Woodmansey R."/>
            <person name="Clark G."/>
            <person name="Cooper J."/>
            <person name="Cooper J."/>
            <person name="Tromans A."/>
            <person name="Grafham D."/>
            <person name="Skuce C."/>
            <person name="Pandian R."/>
            <person name="Andrews R."/>
            <person name="Harrison E."/>
            <person name="Kimberley A."/>
            <person name="Garnett J."/>
            <person name="Fosker N."/>
            <person name="Hall R."/>
            <person name="Garner P."/>
            <person name="Kelly D."/>
            <person name="Bird C."/>
            <person name="Palmer S."/>
            <person name="Gehring I."/>
            <person name="Berger A."/>
            <person name="Dooley C.M."/>
            <person name="Ersan-Urun Z."/>
            <person name="Eser C."/>
            <person name="Geiger H."/>
            <person name="Geisler M."/>
            <person name="Karotki L."/>
            <person name="Kirn A."/>
            <person name="Konantz J."/>
            <person name="Konantz M."/>
            <person name="Oberlander M."/>
            <person name="Rudolph-Geiger S."/>
            <person name="Teucke M."/>
            <person name="Lanz C."/>
            <person name="Raddatz G."/>
            <person name="Osoegawa K."/>
            <person name="Zhu B."/>
            <person name="Rapp A."/>
            <person name="Widaa S."/>
            <person name="Langford C."/>
            <person name="Yang F."/>
            <person name="Schuster S.C."/>
            <person name="Carter N.P."/>
            <person name="Harrow J."/>
            <person name="Ning Z."/>
            <person name="Herrero J."/>
            <person name="Searle S.M."/>
            <person name="Enright A."/>
            <person name="Geisler R."/>
            <person name="Plasterk R.H."/>
            <person name="Lee C."/>
            <person name="Westerfield M."/>
            <person name="de Jong P.J."/>
            <person name="Zon L.I."/>
            <person name="Postlethwait J.H."/>
            <person name="Nusslein-Volhard C."/>
            <person name="Hubbard T.J."/>
            <person name="Roest Crollius H."/>
            <person name="Rogers J."/>
            <person name="Stemple D.L."/>
        </authorList>
    </citation>
    <scope>NUCLEOTIDE SEQUENCE [LARGE SCALE GENOMIC DNA]</scope>
    <source>
        <strain evidence="33">Tuebingen</strain>
    </source>
</reference>
<dbReference type="GeneID" id="327586"/>
<dbReference type="SUPFAM" id="SSF49599">
    <property type="entry name" value="TRAF domain-like"/>
    <property type="match status" value="1"/>
</dbReference>
<evidence type="ECO:0000256" key="12">
    <source>
        <dbReference type="ARBA" id="ARBA00022833"/>
    </source>
</evidence>
<comment type="catalytic activity">
    <reaction evidence="20">
        <text>Hydrolysis of proteins, including azocasein, and peptides. Hydrolysis of 5-His-|-Leu-6, 6-Leu-|-Cys-7, 14-Ala-|-Leu-15 and 19-Cys-|-Gly-20 bonds in insulin B chain.</text>
        <dbReference type="EC" id="3.4.24.63"/>
    </reaction>
</comment>
<evidence type="ECO:0000256" key="29">
    <source>
        <dbReference type="SAM" id="Phobius"/>
    </source>
</evidence>
<dbReference type="Gene3D" id="2.10.25.10">
    <property type="entry name" value="Laminin"/>
    <property type="match status" value="1"/>
</dbReference>
<evidence type="ECO:0000256" key="20">
    <source>
        <dbReference type="ARBA" id="ARBA00051946"/>
    </source>
</evidence>
<evidence type="ECO:0000256" key="25">
    <source>
        <dbReference type="PROSITE-ProRule" id="PRU00076"/>
    </source>
</evidence>
<evidence type="ECO:0000256" key="4">
    <source>
        <dbReference type="ARBA" id="ARBA00022525"/>
    </source>
</evidence>
<dbReference type="PROSITE" id="PS50060">
    <property type="entry name" value="MAM_2"/>
    <property type="match status" value="1"/>
</dbReference>
<dbReference type="InterPro" id="IPR000742">
    <property type="entry name" value="EGF"/>
</dbReference>
<dbReference type="GO" id="GO:0005886">
    <property type="term" value="C:plasma membrane"/>
    <property type="evidence" value="ECO:0007669"/>
    <property type="project" value="UniProtKB-SubCell"/>
</dbReference>
<keyword evidence="15 29" id="KW-0472">Membrane</keyword>
<dbReference type="PaxDb" id="7955-ENSDARP00000076528"/>
<feature type="domain" description="EGF-like" evidence="30">
    <location>
        <begin position="676"/>
        <end position="717"/>
    </location>
</feature>
<dbReference type="STRING" id="7955.ENSDARP00000076528"/>
<evidence type="ECO:0000256" key="2">
    <source>
        <dbReference type="ARBA" id="ARBA00004613"/>
    </source>
</evidence>
<accession>A0A8M3AME9</accession>
<dbReference type="EMBL" id="CU928013">
    <property type="status" value="NOT_ANNOTATED_CDS"/>
    <property type="molecule type" value="Genomic_DNA"/>
</dbReference>
<dbReference type="InterPro" id="IPR000998">
    <property type="entry name" value="MAM_dom"/>
</dbReference>
<feature type="binding site" evidence="24">
    <location>
        <position position="64"/>
    </location>
    <ligand>
        <name>Zn(2+)</name>
        <dbReference type="ChEBI" id="CHEBI:29105"/>
        <note>catalytic</note>
    </ligand>
</feature>
<dbReference type="GO" id="GO:0006508">
    <property type="term" value="P:proteolysis"/>
    <property type="evidence" value="ECO:0007669"/>
    <property type="project" value="UniProtKB-KW"/>
</dbReference>
<evidence type="ECO:0000256" key="13">
    <source>
        <dbReference type="ARBA" id="ARBA00022989"/>
    </source>
</evidence>
<proteinExistence type="predicted"/>
<dbReference type="Ensembl" id="ENSDART00000082091.7">
    <property type="protein sequence ID" value="ENSDARP00000076528.4"/>
    <property type="gene ID" value="ENSDARG00000040683.8"/>
</dbReference>
<dbReference type="PANTHER" id="PTHR10127">
    <property type="entry name" value="DISCOIDIN, CUB, EGF, LAMININ , AND ZINC METALLOPROTEASE DOMAIN CONTAINING"/>
    <property type="match status" value="1"/>
</dbReference>
<keyword evidence="7 22" id="KW-0645">Protease</keyword>
<name>E7FDT4_DANRE</name>
<dbReference type="OMA" id="DWWYYGN"/>
<protein>
    <recommendedName>
        <fullName evidence="22">Meprin A subunit</fullName>
        <ecNumber evidence="22">3.4.24.-</ecNumber>
    </recommendedName>
    <alternativeName>
        <fullName evidence="22">Endopeptidase-2</fullName>
    </alternativeName>
</protein>
<feature type="signal peptide" evidence="27">
    <location>
        <begin position="1"/>
        <end position="24"/>
    </location>
</feature>
<dbReference type="SUPFAM" id="SSF57196">
    <property type="entry name" value="EGF/Laminin"/>
    <property type="match status" value="1"/>
</dbReference>
<evidence type="ECO:0000259" key="30">
    <source>
        <dbReference type="PROSITE" id="PS50026"/>
    </source>
</evidence>
<feature type="compositionally biased region" description="Polar residues" evidence="28">
    <location>
        <begin position="621"/>
        <end position="639"/>
    </location>
</feature>
<evidence type="ECO:0000256" key="17">
    <source>
        <dbReference type="ARBA" id="ARBA00023157"/>
    </source>
</evidence>
<dbReference type="SMART" id="SM00137">
    <property type="entry name" value="MAM"/>
    <property type="match status" value="1"/>
</dbReference>
<evidence type="ECO:0000256" key="11">
    <source>
        <dbReference type="ARBA" id="ARBA00022801"/>
    </source>
</evidence>
<dbReference type="ZFIN" id="ZDB-GENE-030131-5797">
    <property type="gene designation" value="mep1bb"/>
</dbReference>
<dbReference type="PIRSF" id="PIRSF001196">
    <property type="entry name" value="Meprin"/>
    <property type="match status" value="1"/>
</dbReference>
<comment type="caution">
    <text evidence="25">Lacks conserved residue(s) required for the propagation of feature annotation.</text>
</comment>
<dbReference type="Gene3D" id="3.40.390.10">
    <property type="entry name" value="Collagenase (Catalytic Domain)"/>
    <property type="match status" value="1"/>
</dbReference>
<keyword evidence="16" id="KW-0865">Zymogen</keyword>
<evidence type="ECO:0000256" key="3">
    <source>
        <dbReference type="ARBA" id="ARBA00022475"/>
    </source>
</evidence>
<evidence type="ECO:0000313" key="33">
    <source>
        <dbReference type="Ensembl" id="ENSDARP00000076528"/>
    </source>
</evidence>
<keyword evidence="6" id="KW-0597">Phosphoprotein</keyword>
<evidence type="ECO:0000256" key="10">
    <source>
        <dbReference type="ARBA" id="ARBA00022729"/>
    </source>
</evidence>
<evidence type="ECO:0000256" key="6">
    <source>
        <dbReference type="ARBA" id="ARBA00022553"/>
    </source>
</evidence>
<dbReference type="Pfam" id="PF01400">
    <property type="entry name" value="Astacin"/>
    <property type="match status" value="1"/>
</dbReference>
<evidence type="ECO:0000256" key="26">
    <source>
        <dbReference type="PROSITE-ProRule" id="PRU01211"/>
    </source>
</evidence>
<feature type="domain" description="Peptidase M12A" evidence="32">
    <location>
        <begin position="74"/>
        <end position="268"/>
    </location>
</feature>
<dbReference type="AGR" id="ZFIN:ZDB-GENE-030131-5797"/>
<keyword evidence="12 22" id="KW-0862">Zinc</keyword>
<reference evidence="33" key="1">
    <citation type="submission" date="2011-07" db="UniProtKB">
        <authorList>
            <consortium name="Ensembl"/>
        </authorList>
    </citation>
    <scope>IDENTIFICATION</scope>
    <source>
        <strain evidence="33">Tuebingen</strain>
    </source>
</reference>
<dbReference type="FunFam" id="2.60.210.10:FF:000009">
    <property type="entry name" value="Meprin A subunit"/>
    <property type="match status" value="1"/>
</dbReference>
<dbReference type="OrthoDB" id="291007at2759"/>
<reference evidence="35" key="3">
    <citation type="submission" date="2025-04" db="UniProtKB">
        <authorList>
            <consortium name="RefSeq"/>
        </authorList>
    </citation>
    <scope>IDENTIFICATION</scope>
    <source>
        <strain evidence="35">Tuebingen</strain>
    </source>
</reference>
<feature type="binding site" evidence="24 26">
    <location>
        <position position="168"/>
    </location>
    <ligand>
        <name>Zn(2+)</name>
        <dbReference type="ChEBI" id="CHEBI:29105"/>
        <note>catalytic</note>
    </ligand>
</feature>
<dbReference type="PROSITE" id="PS51864">
    <property type="entry name" value="ASTACIN"/>
    <property type="match status" value="1"/>
</dbReference>
<dbReference type="GO" id="GO:0005615">
    <property type="term" value="C:extracellular space"/>
    <property type="evidence" value="ECO:0000318"/>
    <property type="project" value="GO_Central"/>
</dbReference>
<evidence type="ECO:0000256" key="7">
    <source>
        <dbReference type="ARBA" id="ARBA00022670"/>
    </source>
</evidence>
<dbReference type="SMART" id="SM00235">
    <property type="entry name" value="ZnMc"/>
    <property type="match status" value="1"/>
</dbReference>
<keyword evidence="34" id="KW-1185">Reference proteome</keyword>
<keyword evidence="8 29" id="KW-0812">Transmembrane</keyword>
<dbReference type="InterPro" id="IPR008294">
    <property type="entry name" value="Meprin"/>
</dbReference>
<dbReference type="Proteomes" id="UP000000437">
    <property type="component" value="Chromosome 2"/>
</dbReference>
<dbReference type="Bgee" id="ENSDARG00000040683">
    <property type="expression patterns" value="Expressed in intestine and 7 other cell types or tissues"/>
</dbReference>
<dbReference type="SMR" id="E7FDT4"/>
<keyword evidence="17" id="KW-1015">Disulfide bond</keyword>
<dbReference type="InterPro" id="IPR001506">
    <property type="entry name" value="Peptidase_M12A"/>
</dbReference>
<evidence type="ECO:0000259" key="32">
    <source>
        <dbReference type="PROSITE" id="PS51864"/>
    </source>
</evidence>
<dbReference type="RefSeq" id="XP_009294699.1">
    <property type="nucleotide sequence ID" value="XM_009296424.4"/>
</dbReference>
<accession>E7FDT4</accession>
<keyword evidence="11 22" id="KW-0378">Hydrolase</keyword>
<keyword evidence="18" id="KW-0325">Glycoprotein</keyword>
<evidence type="ECO:0000256" key="9">
    <source>
        <dbReference type="ARBA" id="ARBA00022723"/>
    </source>
</evidence>
<organism evidence="33">
    <name type="scientific">Danio rerio</name>
    <name type="common">Zebrafish</name>
    <name type="synonym">Brachydanio rerio</name>
    <dbReference type="NCBI Taxonomy" id="7955"/>
    <lineage>
        <taxon>Eukaryota</taxon>
        <taxon>Metazoa</taxon>
        <taxon>Chordata</taxon>
        <taxon>Craniata</taxon>
        <taxon>Vertebrata</taxon>
        <taxon>Euteleostomi</taxon>
        <taxon>Actinopterygii</taxon>
        <taxon>Neopterygii</taxon>
        <taxon>Teleostei</taxon>
        <taxon>Ostariophysi</taxon>
        <taxon>Cypriniformes</taxon>
        <taxon>Danionidae</taxon>
        <taxon>Danioninae</taxon>
        <taxon>Danio</taxon>
    </lineage>
</organism>
<dbReference type="PRINTS" id="PR00020">
    <property type="entry name" value="MAMDOMAIN"/>
</dbReference>
<dbReference type="ExpressionAtlas" id="E7FDT4">
    <property type="expression patterns" value="differential"/>
</dbReference>
<evidence type="ECO:0000256" key="19">
    <source>
        <dbReference type="ARBA" id="ARBA00023198"/>
    </source>
</evidence>
<evidence type="ECO:0000313" key="36">
    <source>
        <dbReference type="ZFIN" id="ZDB-GENE-030131-5797"/>
    </source>
</evidence>
<feature type="active site" evidence="23 26">
    <location>
        <position position="165"/>
    </location>
</feature>
<sequence>MRHEDATHTLIFLVYLLLFVSARCEVTQRLIECVTSSTEYNVDGGKEDLFDVNEDAGLDLFEGDILYDETLGRNSIIGEEYRWPKTIPYYFEDDLEINAKGVILKAFEQYRLKTCIDYKPWTGEENYISVFKGNGCFSSVGNRRVGRQTLSIGSGCDRIATIEHEFLHALGFWHEQSRSDRDDYVSIMWDRITEGKEHNFNKYNDSSSSALNVPYDYSSMMHYSQKAFQSGSEPTIITRIPAFSSVIGQRMEFSDSDLLKLNRLYNCTSSSTFLDSCDFELENICGMIQKGEADSTAEWRRVPEAAGGPDTDYTNMGRCEGKGYFMHFSTAGGPEGAKALLESRVLYPKRGFQCLQFFVFNSGHTSDRLRIWTREFDTENPNGTLRLVQQIHAPPGERWQLQHISLNVSRKFRVVFEGTKGTGSSGGLSIDDINLSETRCPDHVWIVRDFKSILENTPMDTAIYSPRFTSRLGYSFQMGLYPNGTAGNPGEMGAYAHLVSGDAAVDGGLVWPAQWKQMTMMMMDQNADIRRRMSNQRSVTTDPNMTVEGSLNLFWDDPRKVGVKVTDDNGTEYFRGPGAGTPVYLTQARALSRDFIKGGDAIFLLTMEDISDLVASQPLPSTTVTPATSAHTGPTNPDNSTTASPATHTSSITHTSADTHTSSSTTSSSSSTTVPPPDPCVSLQCENDGVCVQDDAGQPVCRCAVGSDWWYYGERCQHKSSTRHTVVTAVLAAGLTLLLMLAITAVSVVCVKKRRKTVKLDTHDITMHNIHSKA</sequence>
<dbReference type="GO" id="GO:0008270">
    <property type="term" value="F:zinc ion binding"/>
    <property type="evidence" value="ECO:0007669"/>
    <property type="project" value="UniProtKB-UniRule"/>
</dbReference>
<evidence type="ECO:0000313" key="35">
    <source>
        <dbReference type="RefSeq" id="XP_009294699.1"/>
    </source>
</evidence>
<dbReference type="InterPro" id="IPR002083">
    <property type="entry name" value="MATH/TRAF_dom"/>
</dbReference>
<dbReference type="GO" id="GO:0004222">
    <property type="term" value="F:metalloendopeptidase activity"/>
    <property type="evidence" value="ECO:0000318"/>
    <property type="project" value="GO_Central"/>
</dbReference>
<feature type="transmembrane region" description="Helical" evidence="29">
    <location>
        <begin position="726"/>
        <end position="751"/>
    </location>
</feature>
<evidence type="ECO:0000256" key="15">
    <source>
        <dbReference type="ARBA" id="ARBA00023136"/>
    </source>
</evidence>
<feature type="compositionally biased region" description="Low complexity" evidence="28">
    <location>
        <begin position="640"/>
        <end position="673"/>
    </location>
</feature>
<evidence type="ECO:0000256" key="23">
    <source>
        <dbReference type="PIRSR" id="PIRSR001196-1"/>
    </source>
</evidence>
<evidence type="ECO:0000256" key="8">
    <source>
        <dbReference type="ARBA" id="ARBA00022692"/>
    </source>
</evidence>
<feature type="chain" id="PRO_5044524035" description="Meprin A subunit" evidence="27">
    <location>
        <begin position="25"/>
        <end position="774"/>
    </location>
</feature>
<dbReference type="SUPFAM" id="SSF49899">
    <property type="entry name" value="Concanavalin A-like lectins/glucanases"/>
    <property type="match status" value="1"/>
</dbReference>
<keyword evidence="5 25" id="KW-0245">EGF-like domain</keyword>
<dbReference type="FunFam" id="2.60.120.200:FF:000037">
    <property type="entry name" value="Meprin A subunit"/>
    <property type="match status" value="1"/>
</dbReference>
<evidence type="ECO:0000256" key="16">
    <source>
        <dbReference type="ARBA" id="ARBA00023145"/>
    </source>
</evidence>
<dbReference type="GeneTree" id="ENSGT00950000183111"/>
<dbReference type="HOGENOM" id="CLU_021966_0_0_1"/>
<dbReference type="EC" id="3.4.24.-" evidence="22"/>
<dbReference type="InterPro" id="IPR024079">
    <property type="entry name" value="MetalloPept_cat_dom_sf"/>
</dbReference>
<comment type="subcellular location">
    <subcellularLocation>
        <location evidence="1">Cell membrane</location>
        <topology evidence="1">Single-pass type I membrane protein</topology>
    </subcellularLocation>
    <subcellularLocation>
        <location evidence="2">Secreted</location>
    </subcellularLocation>
</comment>
<evidence type="ECO:0000256" key="1">
    <source>
        <dbReference type="ARBA" id="ARBA00004251"/>
    </source>
</evidence>
<dbReference type="Gene3D" id="2.60.210.10">
    <property type="entry name" value="Apoptosis, Tumor Necrosis Factor Receptor Associated Protein 2, Chain A"/>
    <property type="match status" value="1"/>
</dbReference>
<dbReference type="SUPFAM" id="SSF55486">
    <property type="entry name" value="Metalloproteases ('zincins'), catalytic domain"/>
    <property type="match status" value="1"/>
</dbReference>
<dbReference type="GO" id="GO:0006954">
    <property type="term" value="P:inflammatory response"/>
    <property type="evidence" value="ECO:0007669"/>
    <property type="project" value="UniProtKB-KW"/>
</dbReference>
<evidence type="ECO:0000313" key="34">
    <source>
        <dbReference type="Proteomes" id="UP000000437"/>
    </source>
</evidence>
<keyword evidence="3" id="KW-1003">Cell membrane</keyword>
<keyword evidence="10 27" id="KW-0732">Signal</keyword>
<feature type="region of interest" description="Disordered" evidence="28">
    <location>
        <begin position="621"/>
        <end position="676"/>
    </location>
</feature>
<evidence type="ECO:0000256" key="14">
    <source>
        <dbReference type="ARBA" id="ARBA00023049"/>
    </source>
</evidence>
<dbReference type="InterPro" id="IPR006026">
    <property type="entry name" value="Peptidase_Metallo"/>
</dbReference>
<evidence type="ECO:0000256" key="5">
    <source>
        <dbReference type="ARBA" id="ARBA00022536"/>
    </source>
</evidence>
<dbReference type="InterPro" id="IPR008974">
    <property type="entry name" value="TRAF-like"/>
</dbReference>
<dbReference type="CTD" id="327586"/>
<keyword evidence="14 22" id="KW-0482">Metalloprotease</keyword>
<evidence type="ECO:0000256" key="18">
    <source>
        <dbReference type="ARBA" id="ARBA00023180"/>
    </source>
</evidence>
<dbReference type="eggNOG" id="KOG3714">
    <property type="taxonomic scope" value="Eukaryota"/>
</dbReference>
<evidence type="ECO:0000256" key="22">
    <source>
        <dbReference type="PIRNR" id="PIRNR001196"/>
    </source>
</evidence>
<dbReference type="GlyGen" id="E7FDT4">
    <property type="glycosylation" value="1 site"/>
</dbReference>
<dbReference type="FunFam" id="2.10.25.10:FF:000363">
    <property type="entry name" value="Meprin A subunit"/>
    <property type="match status" value="1"/>
</dbReference>
<dbReference type="Pfam" id="PF00008">
    <property type="entry name" value="EGF"/>
    <property type="match status" value="1"/>
</dbReference>
<dbReference type="PhylomeDB" id="E7FDT4"/>
<dbReference type="PRINTS" id="PR00480">
    <property type="entry name" value="ASTACIN"/>
</dbReference>
<keyword evidence="13 29" id="KW-1133">Transmembrane helix</keyword>
<dbReference type="PROSITE" id="PS00740">
    <property type="entry name" value="MAM_1"/>
    <property type="match status" value="1"/>
</dbReference>
<evidence type="ECO:0000256" key="24">
    <source>
        <dbReference type="PIRSR" id="PIRSR001196-2"/>
    </source>
</evidence>
<keyword evidence="9 22" id="KW-0479">Metal-binding</keyword>
<evidence type="ECO:0000259" key="31">
    <source>
        <dbReference type="PROSITE" id="PS50060"/>
    </source>
</evidence>
<dbReference type="Pfam" id="PF22486">
    <property type="entry name" value="MATH_2"/>
    <property type="match status" value="1"/>
</dbReference>
<comment type="cofactor">
    <cofactor evidence="26 27">
        <name>Zn(2+)</name>
        <dbReference type="ChEBI" id="CHEBI:29105"/>
    </cofactor>
    <text evidence="26 27">Binds 1 zinc ion per subunit.</text>
</comment>
<dbReference type="CDD" id="cd06263">
    <property type="entry name" value="MAM"/>
    <property type="match status" value="1"/>
</dbReference>
<evidence type="ECO:0000256" key="21">
    <source>
        <dbReference type="ARBA" id="ARBA00061743"/>
    </source>
</evidence>
<keyword evidence="4" id="KW-0964">Secreted</keyword>
<evidence type="ECO:0000256" key="27">
    <source>
        <dbReference type="RuleBase" id="RU361183"/>
    </source>
</evidence>
<dbReference type="FunFam" id="3.40.390.10:FF:000015">
    <property type="entry name" value="Meprin A subunit"/>
    <property type="match status" value="1"/>
</dbReference>
<evidence type="ECO:0000256" key="28">
    <source>
        <dbReference type="SAM" id="MobiDB-lite"/>
    </source>
</evidence>
<comment type="subunit">
    <text evidence="21">Homotetramer consisting of disulfide-linked beta subunits, or heterotetramer of two alpha and two beta subunits formed by non-covalent association of two disulfide-linked heterodimers. Interacts with MBL2 through its carbohydrate moiety. This interaction may inhibit its catalytic activity. Interacts with TSPAN8.</text>
</comment>
<dbReference type="PROSITE" id="PS50026">
    <property type="entry name" value="EGF_3"/>
    <property type="match status" value="1"/>
</dbReference>
<keyword evidence="19" id="KW-0395">Inflammatory response</keyword>
<dbReference type="PANTHER" id="PTHR10127:SF903">
    <property type="entry name" value="MEPRIN A SUBUNIT"/>
    <property type="match status" value="1"/>
</dbReference>
<dbReference type="AlphaFoldDB" id="E7FDT4"/>
<dbReference type="InterPro" id="IPR013320">
    <property type="entry name" value="ConA-like_dom_sf"/>
</dbReference>
<feature type="binding site" evidence="24 26">
    <location>
        <position position="164"/>
    </location>
    <ligand>
        <name>Zn(2+)</name>
        <dbReference type="ChEBI" id="CHEBI:29105"/>
        <note>catalytic</note>
    </ligand>
</feature>
<dbReference type="KEGG" id="dre:327586"/>
<dbReference type="Pfam" id="PF00629">
    <property type="entry name" value="MAM"/>
    <property type="match status" value="1"/>
</dbReference>
<feature type="binding site" evidence="24 26">
    <location>
        <position position="174"/>
    </location>
    <ligand>
        <name>Zn(2+)</name>
        <dbReference type="ChEBI" id="CHEBI:29105"/>
        <note>catalytic</note>
    </ligand>
</feature>
<gene>
    <name evidence="35 36" type="primary">mep1bb</name>
</gene>
<feature type="domain" description="MAM" evidence="31">
    <location>
        <begin position="275"/>
        <end position="442"/>
    </location>
</feature>
<dbReference type="Gene3D" id="2.60.120.200">
    <property type="match status" value="1"/>
</dbReference>